<dbReference type="PRINTS" id="PR00368">
    <property type="entry name" value="FADPNR"/>
</dbReference>
<dbReference type="InterPro" id="IPR023753">
    <property type="entry name" value="FAD/NAD-binding_dom"/>
</dbReference>
<keyword evidence="7" id="KW-1185">Reference proteome</keyword>
<gene>
    <name evidence="6" type="ORF">MPP7335_01984</name>
</gene>
<reference evidence="6 7" key="1">
    <citation type="submission" date="2018-05" db="EMBL/GenBank/DDBJ databases">
        <authorList>
            <consortium name="IHU Genomes"/>
        </authorList>
    </citation>
    <scope>NUCLEOTIDE SEQUENCE [LARGE SCALE GENOMIC DNA]</scope>
    <source>
        <strain evidence="6 7">P7335</strain>
    </source>
</reference>
<evidence type="ECO:0000259" key="5">
    <source>
        <dbReference type="Pfam" id="PF07992"/>
    </source>
</evidence>
<dbReference type="Proteomes" id="UP000252008">
    <property type="component" value="Unassembled WGS sequence"/>
</dbReference>
<dbReference type="PRINTS" id="PR00469">
    <property type="entry name" value="PNDRDTASEII"/>
</dbReference>
<evidence type="ECO:0000313" key="7">
    <source>
        <dbReference type="Proteomes" id="UP000252008"/>
    </source>
</evidence>
<evidence type="ECO:0000256" key="4">
    <source>
        <dbReference type="ARBA" id="ARBA00023002"/>
    </source>
</evidence>
<keyword evidence="2" id="KW-0285">Flavoprotein</keyword>
<dbReference type="AlphaFoldDB" id="A0A375YGS1"/>
<organism evidence="6 7">
    <name type="scientific">Mycolicibacterium parafortuitum</name>
    <name type="common">Mycobacterium parafortuitum</name>
    <dbReference type="NCBI Taxonomy" id="39692"/>
    <lineage>
        <taxon>Bacteria</taxon>
        <taxon>Bacillati</taxon>
        <taxon>Actinomycetota</taxon>
        <taxon>Actinomycetes</taxon>
        <taxon>Mycobacteriales</taxon>
        <taxon>Mycobacteriaceae</taxon>
        <taxon>Mycolicibacterium</taxon>
    </lineage>
</organism>
<feature type="domain" description="FAD/NAD(P)-binding" evidence="5">
    <location>
        <begin position="7"/>
        <end position="295"/>
    </location>
</feature>
<dbReference type="GO" id="GO:0005737">
    <property type="term" value="C:cytoplasm"/>
    <property type="evidence" value="ECO:0007669"/>
    <property type="project" value="TreeGrafter"/>
</dbReference>
<dbReference type="PANTHER" id="PTHR43557:SF2">
    <property type="entry name" value="RIESKE DOMAIN-CONTAINING PROTEIN-RELATED"/>
    <property type="match status" value="1"/>
</dbReference>
<evidence type="ECO:0000256" key="2">
    <source>
        <dbReference type="ARBA" id="ARBA00022630"/>
    </source>
</evidence>
<accession>A0A375YGS1</accession>
<sequence>MSAPGFVAIGSGPAGVSAAETFRRRHRTIPVRILSSDPALPYWKPPLNKEFLGGDDTHLELHSAGWFARNDIELNLGIAVEHIDLDAQEVVTAAGVRYRYWHLVLAPGSVAVPLTVPGGESAQPLRSLGDAVALKMAARFAETAVVIGGGLIGCETAGALAGLGVSTTLVVPETAPLHRRFGAEVGKRVAEILADAGVHVVTSTTVTGIADDRVALATGESVRGDVVIAATGVRPDIRLAADAGLATERGRVVVDEHMRTGAQNVYAAGDVALAYNAAAGRRVVAEHWRDAAQQGRVAGLTAAGATAVWDSVPGFSCRIGGFTLTYRGWGDGYDASVLAERADGFVVAYRLGGRTVGRLDVTANPVP</sequence>
<keyword evidence="4" id="KW-0560">Oxidoreductase</keyword>
<comment type="cofactor">
    <cofactor evidence="1">
        <name>FAD</name>
        <dbReference type="ChEBI" id="CHEBI:57692"/>
    </cofactor>
</comment>
<dbReference type="GO" id="GO:0016651">
    <property type="term" value="F:oxidoreductase activity, acting on NAD(P)H"/>
    <property type="evidence" value="ECO:0007669"/>
    <property type="project" value="TreeGrafter"/>
</dbReference>
<evidence type="ECO:0000256" key="3">
    <source>
        <dbReference type="ARBA" id="ARBA00022827"/>
    </source>
</evidence>
<name>A0A375YGS1_MYCPF</name>
<dbReference type="InterPro" id="IPR036188">
    <property type="entry name" value="FAD/NAD-bd_sf"/>
</dbReference>
<proteinExistence type="predicted"/>
<dbReference type="Pfam" id="PF07992">
    <property type="entry name" value="Pyr_redox_2"/>
    <property type="match status" value="1"/>
</dbReference>
<dbReference type="STRING" id="39692.BST38_24030"/>
<evidence type="ECO:0000256" key="1">
    <source>
        <dbReference type="ARBA" id="ARBA00001974"/>
    </source>
</evidence>
<evidence type="ECO:0000313" key="6">
    <source>
        <dbReference type="EMBL" id="SRX80244.1"/>
    </source>
</evidence>
<dbReference type="RefSeq" id="WP_083145987.1">
    <property type="nucleotide sequence ID" value="NZ_MVID01000028.1"/>
</dbReference>
<dbReference type="InterPro" id="IPR050446">
    <property type="entry name" value="FAD-oxidoreductase/Apoptosis"/>
</dbReference>
<keyword evidence="3" id="KW-0274">FAD</keyword>
<dbReference type="PANTHER" id="PTHR43557">
    <property type="entry name" value="APOPTOSIS-INDUCING FACTOR 1"/>
    <property type="match status" value="1"/>
</dbReference>
<protein>
    <submittedName>
        <fullName evidence="6">NAD(FAD)-dependent dehydrogenase [Micrococcus luteus NCTC 2665]</fullName>
    </submittedName>
</protein>
<dbReference type="EMBL" id="UEGS01000001">
    <property type="protein sequence ID" value="SRX80244.1"/>
    <property type="molecule type" value="Genomic_DNA"/>
</dbReference>
<dbReference type="Gene3D" id="3.50.50.60">
    <property type="entry name" value="FAD/NAD(P)-binding domain"/>
    <property type="match status" value="2"/>
</dbReference>
<dbReference type="SUPFAM" id="SSF51905">
    <property type="entry name" value="FAD/NAD(P)-binding domain"/>
    <property type="match status" value="1"/>
</dbReference>